<organism evidence="1">
    <name type="scientific">marine metagenome</name>
    <dbReference type="NCBI Taxonomy" id="408172"/>
    <lineage>
        <taxon>unclassified sequences</taxon>
        <taxon>metagenomes</taxon>
        <taxon>ecological metagenomes</taxon>
    </lineage>
</organism>
<name>A0A382U4M4_9ZZZZ</name>
<sequence>MKKYISDLWVNRDYDDRWQTKSADLHKQKEFKEFAELVISTSKEILDELKYDVEDIVITDMWATVLKS</sequence>
<proteinExistence type="predicted"/>
<dbReference type="EMBL" id="UINC01141478">
    <property type="protein sequence ID" value="SVD29230.1"/>
    <property type="molecule type" value="Genomic_DNA"/>
</dbReference>
<reference evidence="1" key="1">
    <citation type="submission" date="2018-05" db="EMBL/GenBank/DDBJ databases">
        <authorList>
            <person name="Lanie J.A."/>
            <person name="Ng W.-L."/>
            <person name="Kazmierczak K.M."/>
            <person name="Andrzejewski T.M."/>
            <person name="Davidsen T.M."/>
            <person name="Wayne K.J."/>
            <person name="Tettelin H."/>
            <person name="Glass J.I."/>
            <person name="Rusch D."/>
            <person name="Podicherti R."/>
            <person name="Tsui H.-C.T."/>
            <person name="Winkler M.E."/>
        </authorList>
    </citation>
    <scope>NUCLEOTIDE SEQUENCE</scope>
</reference>
<feature type="non-terminal residue" evidence="1">
    <location>
        <position position="68"/>
    </location>
</feature>
<accession>A0A382U4M4</accession>
<evidence type="ECO:0000313" key="1">
    <source>
        <dbReference type="EMBL" id="SVD29230.1"/>
    </source>
</evidence>
<gene>
    <name evidence="1" type="ORF">METZ01_LOCUS382084</name>
</gene>
<dbReference type="AlphaFoldDB" id="A0A382U4M4"/>
<protein>
    <submittedName>
        <fullName evidence="1">Uncharacterized protein</fullName>
    </submittedName>
</protein>
<dbReference type="Gene3D" id="2.60.120.620">
    <property type="entry name" value="q2cbj1_9rhob like domain"/>
    <property type="match status" value="1"/>
</dbReference>